<evidence type="ECO:0000313" key="1">
    <source>
        <dbReference type="EMBL" id="SHL45475.1"/>
    </source>
</evidence>
<dbReference type="OrthoDB" id="5366176at2"/>
<dbReference type="Proteomes" id="UP000184121">
    <property type="component" value="Unassembled WGS sequence"/>
</dbReference>
<sequence length="456" mass="53223">MSKPLDVFFEMSCLTEQSIQLSGTYLQKKWFKTADRRIIGQTLQKFIEYNLAQFKFLGIQPFIIGTDQNTSLFFRSSGFIGTIPLRASDTGKQIGDFVVMPRFTGRDRFEDYIEILNLLGAEISPEIIDSLPLASGKNFRPPLYLEAVKFISSLELLLSKSWCKFDNVEKISNQPNGQINWKKYINNEFKIENRLKFPVRKNILSEFHSEYAEVRYVFDICKGELLSSNTPQRIKNTMRARLNFIEEKLYYHKPKITNNITVKTSDTVIVKSCKEQANKILNFNLIDSTAWRVDFCDVFEKFVQYIFREVAKETGGRLFSNFKFHSKTSKHYSWELKHIEPDAIYQKENLMVFIDAKYKSNLYNKSSNSETLKDDYRHDLHQIMAYSSFGKTDLKFGFLCYPSDQLEIKKIKYKNTINEVTSLIFVLGIPLKKDSIIEAKRLLIKELSIIESILEI</sequence>
<evidence type="ECO:0008006" key="3">
    <source>
        <dbReference type="Google" id="ProtNLM"/>
    </source>
</evidence>
<dbReference type="AlphaFoldDB" id="A0A1M7AS28"/>
<dbReference type="EMBL" id="FRBY01000001">
    <property type="protein sequence ID" value="SHL45475.1"/>
    <property type="molecule type" value="Genomic_DNA"/>
</dbReference>
<protein>
    <recommendedName>
        <fullName evidence="3">McrBC 5-methylcytosine restriction system component</fullName>
    </recommendedName>
</protein>
<dbReference type="STRING" id="29534.SAMN05444366_0781"/>
<organism evidence="1 2">
    <name type="scientific">Flavobacterium saccharophilum</name>
    <dbReference type="NCBI Taxonomy" id="29534"/>
    <lineage>
        <taxon>Bacteria</taxon>
        <taxon>Pseudomonadati</taxon>
        <taxon>Bacteroidota</taxon>
        <taxon>Flavobacteriia</taxon>
        <taxon>Flavobacteriales</taxon>
        <taxon>Flavobacteriaceae</taxon>
        <taxon>Flavobacterium</taxon>
    </lineage>
</organism>
<reference evidence="2" key="1">
    <citation type="submission" date="2016-11" db="EMBL/GenBank/DDBJ databases">
        <authorList>
            <person name="Varghese N."/>
            <person name="Submissions S."/>
        </authorList>
    </citation>
    <scope>NUCLEOTIDE SEQUENCE [LARGE SCALE GENOMIC DNA]</scope>
    <source>
        <strain evidence="2">DSM 1811</strain>
    </source>
</reference>
<accession>A0A1M7AS28</accession>
<dbReference type="RefSeq" id="WP_072970281.1">
    <property type="nucleotide sequence ID" value="NZ_FRBY01000001.1"/>
</dbReference>
<keyword evidence="2" id="KW-1185">Reference proteome</keyword>
<gene>
    <name evidence="1" type="ORF">SAMN05444366_0781</name>
</gene>
<name>A0A1M7AS28_9FLAO</name>
<proteinExistence type="predicted"/>
<evidence type="ECO:0000313" key="2">
    <source>
        <dbReference type="Proteomes" id="UP000184121"/>
    </source>
</evidence>